<reference evidence="2" key="1">
    <citation type="journal article" date="2017" name="Nat. Microbiol.">
        <title>Global analysis of biosynthetic gene clusters reveals vast potential of secondary metabolite production in Penicillium species.</title>
        <authorList>
            <person name="Nielsen J.C."/>
            <person name="Grijseels S."/>
            <person name="Prigent S."/>
            <person name="Ji B."/>
            <person name="Dainat J."/>
            <person name="Nielsen K.F."/>
            <person name="Frisvad J.C."/>
            <person name="Workman M."/>
            <person name="Nielsen J."/>
        </authorList>
    </citation>
    <scope>NUCLEOTIDE SEQUENCE [LARGE SCALE GENOMIC DNA]</scope>
    <source>
        <strain evidence="2">IBT 29525</strain>
    </source>
</reference>
<protein>
    <submittedName>
        <fullName evidence="1">Uncharacterized protein</fullName>
    </submittedName>
</protein>
<gene>
    <name evidence="1" type="ORF">PENSOL_c019G06407</name>
</gene>
<evidence type="ECO:0000313" key="2">
    <source>
        <dbReference type="Proteomes" id="UP000191612"/>
    </source>
</evidence>
<dbReference type="EMBL" id="MDYO01000019">
    <property type="protein sequence ID" value="OQD95659.1"/>
    <property type="molecule type" value="Genomic_DNA"/>
</dbReference>
<proteinExistence type="predicted"/>
<keyword evidence="2" id="KW-1185">Reference proteome</keyword>
<dbReference type="Proteomes" id="UP000191612">
    <property type="component" value="Unassembled WGS sequence"/>
</dbReference>
<comment type="caution">
    <text evidence="1">The sequence shown here is derived from an EMBL/GenBank/DDBJ whole genome shotgun (WGS) entry which is preliminary data.</text>
</comment>
<organism evidence="1 2">
    <name type="scientific">Penicillium solitum</name>
    <dbReference type="NCBI Taxonomy" id="60172"/>
    <lineage>
        <taxon>Eukaryota</taxon>
        <taxon>Fungi</taxon>
        <taxon>Dikarya</taxon>
        <taxon>Ascomycota</taxon>
        <taxon>Pezizomycotina</taxon>
        <taxon>Eurotiomycetes</taxon>
        <taxon>Eurotiomycetidae</taxon>
        <taxon>Eurotiales</taxon>
        <taxon>Aspergillaceae</taxon>
        <taxon>Penicillium</taxon>
    </lineage>
</organism>
<sequence>MRDSIRRKFRATYPKLLHRGIKPCIQSTSKLIVDTSTEEMHISGFSQAAFIEPTEEWSDANFALFGLANPPEKNEWWFGTKGWEWWDCIRRLQAS</sequence>
<evidence type="ECO:0000313" key="1">
    <source>
        <dbReference type="EMBL" id="OQD95659.1"/>
    </source>
</evidence>
<dbReference type="AlphaFoldDB" id="A0A1V6R2J5"/>
<accession>A0A1V6R2J5</accession>
<name>A0A1V6R2J5_9EURO</name>